<comment type="similarity">
    <text evidence="1 4">Belongs to the triosephosphate isomerase family.</text>
</comment>
<accession>A0AAD9PP47</accession>
<dbReference type="GO" id="GO:0006096">
    <property type="term" value="P:glycolytic process"/>
    <property type="evidence" value="ECO:0007669"/>
    <property type="project" value="UniProtKB-KW"/>
</dbReference>
<comment type="subunit">
    <text evidence="2">Homodimer.</text>
</comment>
<gene>
    <name evidence="5" type="ORF">BdWA1_001426</name>
</gene>
<proteinExistence type="inferred from homology"/>
<evidence type="ECO:0000256" key="4">
    <source>
        <dbReference type="RuleBase" id="RU363013"/>
    </source>
</evidence>
<dbReference type="NCBIfam" id="TIGR00419">
    <property type="entry name" value="tim"/>
    <property type="match status" value="1"/>
</dbReference>
<dbReference type="InterPro" id="IPR035990">
    <property type="entry name" value="TIM_sf"/>
</dbReference>
<dbReference type="Pfam" id="PF00121">
    <property type="entry name" value="TIM"/>
    <property type="match status" value="1"/>
</dbReference>
<keyword evidence="6" id="KW-1185">Reference proteome</keyword>
<dbReference type="KEGG" id="bdw:94335724"/>
<keyword evidence="3 4" id="KW-0413">Isomerase</keyword>
<dbReference type="InterPro" id="IPR020861">
    <property type="entry name" value="Triosephosphate_isomerase_AS"/>
</dbReference>
<dbReference type="PROSITE" id="PS00171">
    <property type="entry name" value="TIM_1"/>
    <property type="match status" value="1"/>
</dbReference>
<comment type="pathway">
    <text evidence="4">Carbohydrate biosynthesis; gluconeogenesis.</text>
</comment>
<evidence type="ECO:0000256" key="1">
    <source>
        <dbReference type="ARBA" id="ARBA00007422"/>
    </source>
</evidence>
<evidence type="ECO:0000313" key="6">
    <source>
        <dbReference type="Proteomes" id="UP001214638"/>
    </source>
</evidence>
<dbReference type="Proteomes" id="UP001214638">
    <property type="component" value="Unassembled WGS sequence"/>
</dbReference>
<organism evidence="5 6">
    <name type="scientific">Babesia duncani</name>
    <dbReference type="NCBI Taxonomy" id="323732"/>
    <lineage>
        <taxon>Eukaryota</taxon>
        <taxon>Sar</taxon>
        <taxon>Alveolata</taxon>
        <taxon>Apicomplexa</taxon>
        <taxon>Aconoidasida</taxon>
        <taxon>Piroplasmida</taxon>
        <taxon>Babesiidae</taxon>
        <taxon>Babesia</taxon>
    </lineage>
</organism>
<evidence type="ECO:0000256" key="3">
    <source>
        <dbReference type="ARBA" id="ARBA00023235"/>
    </source>
</evidence>
<dbReference type="GO" id="GO:0019563">
    <property type="term" value="P:glycerol catabolic process"/>
    <property type="evidence" value="ECO:0007669"/>
    <property type="project" value="TreeGrafter"/>
</dbReference>
<dbReference type="EMBL" id="JALLKP010000001">
    <property type="protein sequence ID" value="KAK2198412.1"/>
    <property type="molecule type" value="Genomic_DNA"/>
</dbReference>
<evidence type="ECO:0000313" key="5">
    <source>
        <dbReference type="EMBL" id="KAK2198412.1"/>
    </source>
</evidence>
<dbReference type="PROSITE" id="PS51440">
    <property type="entry name" value="TIM_2"/>
    <property type="match status" value="1"/>
</dbReference>
<dbReference type="GO" id="GO:0046166">
    <property type="term" value="P:glyceraldehyde-3-phosphate biosynthetic process"/>
    <property type="evidence" value="ECO:0007669"/>
    <property type="project" value="TreeGrafter"/>
</dbReference>
<dbReference type="SUPFAM" id="SSF51351">
    <property type="entry name" value="Triosephosphate isomerase (TIM)"/>
    <property type="match status" value="1"/>
</dbReference>
<dbReference type="EC" id="5.3.1.1" evidence="4"/>
<dbReference type="GO" id="GO:0006094">
    <property type="term" value="P:gluconeogenesis"/>
    <property type="evidence" value="ECO:0007669"/>
    <property type="project" value="UniProtKB-KW"/>
</dbReference>
<name>A0AAD9PP47_9APIC</name>
<reference evidence="5" key="1">
    <citation type="journal article" date="2023" name="Nat. Microbiol.">
        <title>Babesia duncani multi-omics identifies virulence factors and drug targets.</title>
        <authorList>
            <person name="Singh P."/>
            <person name="Lonardi S."/>
            <person name="Liang Q."/>
            <person name="Vydyam P."/>
            <person name="Khabirova E."/>
            <person name="Fang T."/>
            <person name="Gihaz S."/>
            <person name="Thekkiniath J."/>
            <person name="Munshi M."/>
            <person name="Abel S."/>
            <person name="Ciampossin L."/>
            <person name="Batugedara G."/>
            <person name="Gupta M."/>
            <person name="Lu X.M."/>
            <person name="Lenz T."/>
            <person name="Chakravarty S."/>
            <person name="Cornillot E."/>
            <person name="Hu Y."/>
            <person name="Ma W."/>
            <person name="Gonzalez L.M."/>
            <person name="Sanchez S."/>
            <person name="Estrada K."/>
            <person name="Sanchez-Flores A."/>
            <person name="Montero E."/>
            <person name="Harb O.S."/>
            <person name="Le Roch K.G."/>
            <person name="Mamoun C.B."/>
        </authorList>
    </citation>
    <scope>NUCLEOTIDE SEQUENCE</scope>
    <source>
        <strain evidence="5">WA1</strain>
    </source>
</reference>
<dbReference type="GeneID" id="94335724"/>
<dbReference type="CDD" id="cd00311">
    <property type="entry name" value="TIM"/>
    <property type="match status" value="1"/>
</dbReference>
<keyword evidence="4" id="KW-0324">Glycolysis</keyword>
<dbReference type="Gene3D" id="3.20.20.70">
    <property type="entry name" value="Aldolase class I"/>
    <property type="match status" value="1"/>
</dbReference>
<evidence type="ECO:0000256" key="2">
    <source>
        <dbReference type="ARBA" id="ARBA00011738"/>
    </source>
</evidence>
<dbReference type="GO" id="GO:0004807">
    <property type="term" value="F:triose-phosphate isomerase activity"/>
    <property type="evidence" value="ECO:0007669"/>
    <property type="project" value="UniProtKB-EC"/>
</dbReference>
<keyword evidence="4" id="KW-0312">Gluconeogenesis</keyword>
<dbReference type="PANTHER" id="PTHR21139">
    <property type="entry name" value="TRIOSEPHOSPHATE ISOMERASE"/>
    <property type="match status" value="1"/>
</dbReference>
<comment type="catalytic activity">
    <reaction evidence="4">
        <text>D-glyceraldehyde 3-phosphate = dihydroxyacetone phosphate</text>
        <dbReference type="Rhea" id="RHEA:18585"/>
        <dbReference type="ChEBI" id="CHEBI:57642"/>
        <dbReference type="ChEBI" id="CHEBI:59776"/>
        <dbReference type="EC" id="5.3.1.1"/>
    </reaction>
</comment>
<dbReference type="AlphaFoldDB" id="A0AAD9PP47"/>
<dbReference type="InterPro" id="IPR000652">
    <property type="entry name" value="Triosephosphate_isomerase"/>
</dbReference>
<dbReference type="InterPro" id="IPR013785">
    <property type="entry name" value="Aldolase_TIM"/>
</dbReference>
<dbReference type="PANTHER" id="PTHR21139:SF2">
    <property type="entry name" value="TRIOSEPHOSPHATE ISOMERASE"/>
    <property type="match status" value="1"/>
</dbReference>
<dbReference type="GO" id="GO:0005829">
    <property type="term" value="C:cytosol"/>
    <property type="evidence" value="ECO:0007669"/>
    <property type="project" value="TreeGrafter"/>
</dbReference>
<protein>
    <recommendedName>
        <fullName evidence="4">Triosephosphate isomerase</fullName>
        <ecNumber evidence="4">5.3.1.1</ecNumber>
    </recommendedName>
</protein>
<dbReference type="RefSeq" id="XP_067805254.1">
    <property type="nucleotide sequence ID" value="XM_067946463.1"/>
</dbReference>
<comment type="caution">
    <text evidence="5">The sequence shown here is derived from an EMBL/GenBank/DDBJ whole genome shotgun (WGS) entry which is preliminary data.</text>
</comment>
<sequence length="201" mass="21909">MQALSSVDKTKYSIGIQNVSQPKNGAFTGELSIPILEDMGVKWILIGHSERRILFGETDEDVAKKVTLAQESKLSCAVCIGETLDERNEGKLIEVIGRQLDAFIKDGLDWDRIVIAYEPVWAIGTGVVATVEQAQEAHEIIRNRLSFKLGQISDKIRIVYGGSVNDANCTDLITCPDVDGFLVGGASLKPTFGDIIKSTLN</sequence>
<comment type="pathway">
    <text evidence="4">Carbohydrate degradation; glycolysis; D-glyceraldehyde 3-phosphate from glycerone phosphate: step 1/1.</text>
</comment>